<dbReference type="AlphaFoldDB" id="A0AAE0KQD8"/>
<evidence type="ECO:0000313" key="2">
    <source>
        <dbReference type="EMBL" id="KAK3256609.1"/>
    </source>
</evidence>
<evidence type="ECO:0000256" key="1">
    <source>
        <dbReference type="SAM" id="MobiDB-lite"/>
    </source>
</evidence>
<dbReference type="EMBL" id="LGRX02002235">
    <property type="protein sequence ID" value="KAK3284585.1"/>
    <property type="molecule type" value="Genomic_DNA"/>
</dbReference>
<name>A0AAE0KQD8_9CHLO</name>
<evidence type="ECO:0000313" key="3">
    <source>
        <dbReference type="EMBL" id="KAK3284585.1"/>
    </source>
</evidence>
<reference evidence="2" key="2">
    <citation type="submission" date="2023-06" db="EMBL/GenBank/DDBJ databases">
        <title>Long-read-based genome assembly of the green algal bacterivore Cymbomonas tetramitiformis.</title>
        <authorList>
            <person name="Gyaltshen Y."/>
            <person name="Rozenberg A."/>
            <person name="Paasch A."/>
            <person name="Burns J.A."/>
            <person name="Warring S."/>
            <person name="Larson R."/>
            <person name="Maurer-Alcala X."/>
            <person name="Dacks J."/>
            <person name="Kim E."/>
        </authorList>
    </citation>
    <scope>NUCLEOTIDE SEQUENCE</scope>
    <source>
        <strain evidence="2">PLY_AMNH</strain>
    </source>
</reference>
<sequence length="90" mass="9758">MGQVATGREAGGASSPIPPGFSNIQEKPAVMTPEDTVAIIISQREQAQSLMSMARTLCEDRARETLERKELQQRIEDMSNCGASVPRISP</sequence>
<organism evidence="2 4">
    <name type="scientific">Cymbomonas tetramitiformis</name>
    <dbReference type="NCBI Taxonomy" id="36881"/>
    <lineage>
        <taxon>Eukaryota</taxon>
        <taxon>Viridiplantae</taxon>
        <taxon>Chlorophyta</taxon>
        <taxon>Pyramimonadophyceae</taxon>
        <taxon>Pyramimonadales</taxon>
        <taxon>Pyramimonadaceae</taxon>
        <taxon>Cymbomonas</taxon>
    </lineage>
</organism>
<accession>A0AAE0KQD8</accession>
<reference evidence="2 4" key="1">
    <citation type="journal article" date="2015" name="Genome Biol. Evol.">
        <title>Comparative Genomics of a Bacterivorous Green Alga Reveals Evolutionary Causalities and Consequences of Phago-Mixotrophic Mode of Nutrition.</title>
        <authorList>
            <person name="Burns J.A."/>
            <person name="Paasch A."/>
            <person name="Narechania A."/>
            <person name="Kim E."/>
        </authorList>
    </citation>
    <scope>NUCLEOTIDE SEQUENCE [LARGE SCALE GENOMIC DNA]</scope>
    <source>
        <strain evidence="2">PLY_AMNH</strain>
    </source>
</reference>
<dbReference type="Proteomes" id="UP001190700">
    <property type="component" value="Unassembled WGS sequence"/>
</dbReference>
<keyword evidence="4" id="KW-1185">Reference proteome</keyword>
<dbReference type="EMBL" id="LGRX02021498">
    <property type="protein sequence ID" value="KAK3256609.1"/>
    <property type="molecule type" value="Genomic_DNA"/>
</dbReference>
<protein>
    <submittedName>
        <fullName evidence="2">Uncharacterized protein</fullName>
    </submittedName>
</protein>
<proteinExistence type="predicted"/>
<gene>
    <name evidence="2" type="ORF">CYMTET_34262</name>
    <name evidence="3" type="ORF">CYMTET_7773</name>
</gene>
<feature type="region of interest" description="Disordered" evidence="1">
    <location>
        <begin position="1"/>
        <end position="26"/>
    </location>
</feature>
<comment type="caution">
    <text evidence="2">The sequence shown here is derived from an EMBL/GenBank/DDBJ whole genome shotgun (WGS) entry which is preliminary data.</text>
</comment>
<evidence type="ECO:0000313" key="4">
    <source>
        <dbReference type="Proteomes" id="UP001190700"/>
    </source>
</evidence>